<organism evidence="1 2">
    <name type="scientific">Methanocella conradii (strain DSM 24694 / JCM 17849 / CGMCC 1.5162 / HZ254)</name>
    <dbReference type="NCBI Taxonomy" id="1041930"/>
    <lineage>
        <taxon>Archaea</taxon>
        <taxon>Methanobacteriati</taxon>
        <taxon>Methanobacteriota</taxon>
        <taxon>Stenosarchaea group</taxon>
        <taxon>Methanomicrobia</taxon>
        <taxon>Methanocellales</taxon>
        <taxon>Methanocellaceae</taxon>
        <taxon>Methanocella</taxon>
    </lineage>
</organism>
<dbReference type="EMBL" id="CP003243">
    <property type="protein sequence ID" value="AFD00538.1"/>
    <property type="molecule type" value="Genomic_DNA"/>
</dbReference>
<dbReference type="HOGENOM" id="CLU_749347_0_0_2"/>
<dbReference type="AlphaFoldDB" id="H8I9T7"/>
<evidence type="ECO:0000313" key="1">
    <source>
        <dbReference type="EMBL" id="AFD00538.1"/>
    </source>
</evidence>
<accession>H8I9T7</accession>
<proteinExistence type="predicted"/>
<dbReference type="Proteomes" id="UP000005233">
    <property type="component" value="Chromosome"/>
</dbReference>
<gene>
    <name evidence="1" type="ordered locus">Mtc_1794</name>
</gene>
<keyword evidence="2" id="KW-1185">Reference proteome</keyword>
<sequence>MSILYQFLGYNPDAQDRLSAARYELLIRLTDHPVDQELQNTWTPIVGSLEHNIALFISEGLIEEASLEEKFDSKFRVADIKALLEKHCISAKGKKSEMIAKFLDALPYATAAKEVADVRLYRATGEGKKLIEYYLRQKEMARRKMESDALASLMKGDVDEAGKRIAQYESKQVFPRGAGIDWAKGMPEHCLKVAAYLLARDYGELPLLEAQRKEVGARLALSALLGETYAEAGRRILDVANGEFGWKVFGNVLRTDPCCGYAKACNLDDPLEIAQLYARMRLSEACMSLDLEKLSSSRLGKGIRILPVNGDRCISCTNGKHQYAWSEIQDLPRLPRHWGCQCTYAAWI</sequence>
<protein>
    <recommendedName>
        <fullName evidence="3">SAP domain-containing protein</fullName>
    </recommendedName>
</protein>
<name>H8I9T7_METCZ</name>
<evidence type="ECO:0008006" key="3">
    <source>
        <dbReference type="Google" id="ProtNLM"/>
    </source>
</evidence>
<reference evidence="1 2" key="1">
    <citation type="journal article" date="2012" name="J. Bacteriol.">
        <title>Complete genome sequence of a thermophilic methanogen, Methanocella conradii HZ254, isolated from Chinese rice field soil.</title>
        <authorList>
            <person name="Lu Z."/>
            <person name="Lu Y."/>
        </authorList>
    </citation>
    <scope>NUCLEOTIDE SEQUENCE [LARGE SCALE GENOMIC DNA]</scope>
    <source>
        <strain evidence="2">DSM 24694 / JCM 17849 / CGMCC 1.5162 / HZ254</strain>
    </source>
</reference>
<dbReference type="RefSeq" id="WP_014406369.1">
    <property type="nucleotide sequence ID" value="NC_017034.1"/>
</dbReference>
<dbReference type="eggNOG" id="arCOG11643">
    <property type="taxonomic scope" value="Archaea"/>
</dbReference>
<dbReference type="GeneID" id="11971940"/>
<evidence type="ECO:0000313" key="2">
    <source>
        <dbReference type="Proteomes" id="UP000005233"/>
    </source>
</evidence>
<dbReference type="STRING" id="1041930.Mtc_1794"/>
<dbReference type="OrthoDB" id="146862at2157"/>
<dbReference type="KEGG" id="mez:Mtc_1794"/>